<sequence>MVEPILNPSVNAEAVGHALDLDRLLKLRLLVARFGEMDRAKWWNTKGQLGRLGTAALRRGFPRTHRFAQARAVFAVAAHRCSEVFDPPGCVTLWRLPEAVEEAFDARWEHWLDHAGEWTPFFEQLEALPGDNLLAILRAFEVVSDSDLEACHKLPRSSEGRAVPLPSLFAGTDADIALLALGFACSEPAALVVPYARRADA</sequence>
<evidence type="ECO:0000313" key="1">
    <source>
        <dbReference type="EMBL" id="TCO82989.1"/>
    </source>
</evidence>
<name>A0A4R2L9X7_9GAMM</name>
<dbReference type="InterPro" id="IPR058690">
    <property type="entry name" value="BrxE"/>
</dbReference>
<reference evidence="1 2" key="1">
    <citation type="submission" date="2019-03" db="EMBL/GenBank/DDBJ databases">
        <title>Genomic Encyclopedia of Type Strains, Phase IV (KMG-IV): sequencing the most valuable type-strain genomes for metagenomic binning, comparative biology and taxonomic classification.</title>
        <authorList>
            <person name="Goeker M."/>
        </authorList>
    </citation>
    <scope>NUCLEOTIDE SEQUENCE [LARGE SCALE GENOMIC DNA]</scope>
    <source>
        <strain evidence="1 2">DSM 25287</strain>
    </source>
</reference>
<dbReference type="OrthoDB" id="8265768at2"/>
<evidence type="ECO:0000313" key="2">
    <source>
        <dbReference type="Proteomes" id="UP000295765"/>
    </source>
</evidence>
<proteinExistence type="predicted"/>
<dbReference type="Pfam" id="PF26412">
    <property type="entry name" value="BrxE"/>
    <property type="match status" value="1"/>
</dbReference>
<evidence type="ECO:0008006" key="3">
    <source>
        <dbReference type="Google" id="ProtNLM"/>
    </source>
</evidence>
<keyword evidence="2" id="KW-1185">Reference proteome</keyword>
<accession>A0A4R2L9X7</accession>
<dbReference type="NCBIfam" id="NF033447">
    <property type="entry name" value="BrxE_fam"/>
    <property type="match status" value="1"/>
</dbReference>
<comment type="caution">
    <text evidence="1">The sequence shown here is derived from an EMBL/GenBank/DDBJ whole genome shotgun (WGS) entry which is preliminary data.</text>
</comment>
<gene>
    <name evidence="1" type="ORF">EV699_10334</name>
</gene>
<protein>
    <recommendedName>
        <fullName evidence="3">BrxE family protein</fullName>
    </recommendedName>
</protein>
<dbReference type="AlphaFoldDB" id="A0A4R2L9X7"/>
<dbReference type="EMBL" id="SLWY01000003">
    <property type="protein sequence ID" value="TCO82989.1"/>
    <property type="molecule type" value="Genomic_DNA"/>
</dbReference>
<dbReference type="Proteomes" id="UP000295765">
    <property type="component" value="Unassembled WGS sequence"/>
</dbReference>
<organism evidence="1 2">
    <name type="scientific">Plasticicumulans lactativorans</name>
    <dbReference type="NCBI Taxonomy" id="1133106"/>
    <lineage>
        <taxon>Bacteria</taxon>
        <taxon>Pseudomonadati</taxon>
        <taxon>Pseudomonadota</taxon>
        <taxon>Gammaproteobacteria</taxon>
        <taxon>Candidatus Competibacteraceae</taxon>
        <taxon>Plasticicumulans</taxon>
    </lineage>
</organism>